<evidence type="ECO:0000313" key="3">
    <source>
        <dbReference type="Proteomes" id="UP000054477"/>
    </source>
</evidence>
<name>A0A0C9XQV1_9AGAR</name>
<protein>
    <submittedName>
        <fullName evidence="2">Unplaced genomic scaffold K443scaffold_99, whole genome shotgun sequence</fullName>
    </submittedName>
</protein>
<evidence type="ECO:0000313" key="2">
    <source>
        <dbReference type="EMBL" id="KIK00042.1"/>
    </source>
</evidence>
<dbReference type="PANTHER" id="PTHR40780">
    <property type="entry name" value="DUF3669 DOMAIN-CONTAINING PROTEIN"/>
    <property type="match status" value="1"/>
</dbReference>
<dbReference type="InterPro" id="IPR022137">
    <property type="entry name" value="Znf_prot_DUF3669"/>
</dbReference>
<dbReference type="OrthoDB" id="2993351at2759"/>
<dbReference type="Proteomes" id="UP000054477">
    <property type="component" value="Unassembled WGS sequence"/>
</dbReference>
<feature type="domain" description="DUF3669" evidence="1">
    <location>
        <begin position="231"/>
        <end position="287"/>
    </location>
</feature>
<dbReference type="EMBL" id="KN838634">
    <property type="protein sequence ID" value="KIK00042.1"/>
    <property type="molecule type" value="Genomic_DNA"/>
</dbReference>
<keyword evidence="3" id="KW-1185">Reference proteome</keyword>
<reference evidence="2 3" key="1">
    <citation type="submission" date="2014-04" db="EMBL/GenBank/DDBJ databases">
        <authorList>
            <consortium name="DOE Joint Genome Institute"/>
            <person name="Kuo A."/>
            <person name="Kohler A."/>
            <person name="Nagy L.G."/>
            <person name="Floudas D."/>
            <person name="Copeland A."/>
            <person name="Barry K.W."/>
            <person name="Cichocki N."/>
            <person name="Veneault-Fourrey C."/>
            <person name="LaButti K."/>
            <person name="Lindquist E.A."/>
            <person name="Lipzen A."/>
            <person name="Lundell T."/>
            <person name="Morin E."/>
            <person name="Murat C."/>
            <person name="Sun H."/>
            <person name="Tunlid A."/>
            <person name="Henrissat B."/>
            <person name="Grigoriev I.V."/>
            <person name="Hibbett D.S."/>
            <person name="Martin F."/>
            <person name="Nordberg H.P."/>
            <person name="Cantor M.N."/>
            <person name="Hua S.X."/>
        </authorList>
    </citation>
    <scope>NUCLEOTIDE SEQUENCE [LARGE SCALE GENOMIC DNA]</scope>
    <source>
        <strain evidence="2 3">LaAM-08-1</strain>
    </source>
</reference>
<accession>A0A0C9XQV1</accession>
<dbReference type="AlphaFoldDB" id="A0A0C9XQV1"/>
<dbReference type="PANTHER" id="PTHR40780:SF2">
    <property type="entry name" value="DUF3669 DOMAIN-CONTAINING PROTEIN"/>
    <property type="match status" value="1"/>
</dbReference>
<evidence type="ECO:0000259" key="1">
    <source>
        <dbReference type="Pfam" id="PF12417"/>
    </source>
</evidence>
<organism evidence="2 3">
    <name type="scientific">Laccaria amethystina LaAM-08-1</name>
    <dbReference type="NCBI Taxonomy" id="1095629"/>
    <lineage>
        <taxon>Eukaryota</taxon>
        <taxon>Fungi</taxon>
        <taxon>Dikarya</taxon>
        <taxon>Basidiomycota</taxon>
        <taxon>Agaricomycotina</taxon>
        <taxon>Agaricomycetes</taxon>
        <taxon>Agaricomycetidae</taxon>
        <taxon>Agaricales</taxon>
        <taxon>Agaricineae</taxon>
        <taxon>Hydnangiaceae</taxon>
        <taxon>Laccaria</taxon>
    </lineage>
</organism>
<reference evidence="3" key="2">
    <citation type="submission" date="2015-01" db="EMBL/GenBank/DDBJ databases">
        <title>Evolutionary Origins and Diversification of the Mycorrhizal Mutualists.</title>
        <authorList>
            <consortium name="DOE Joint Genome Institute"/>
            <consortium name="Mycorrhizal Genomics Consortium"/>
            <person name="Kohler A."/>
            <person name="Kuo A."/>
            <person name="Nagy L.G."/>
            <person name="Floudas D."/>
            <person name="Copeland A."/>
            <person name="Barry K.W."/>
            <person name="Cichocki N."/>
            <person name="Veneault-Fourrey C."/>
            <person name="LaButti K."/>
            <person name="Lindquist E.A."/>
            <person name="Lipzen A."/>
            <person name="Lundell T."/>
            <person name="Morin E."/>
            <person name="Murat C."/>
            <person name="Riley R."/>
            <person name="Ohm R."/>
            <person name="Sun H."/>
            <person name="Tunlid A."/>
            <person name="Henrissat B."/>
            <person name="Grigoriev I.V."/>
            <person name="Hibbett D.S."/>
            <person name="Martin F."/>
        </authorList>
    </citation>
    <scope>NUCLEOTIDE SEQUENCE [LARGE SCALE GENOMIC DNA]</scope>
    <source>
        <strain evidence="3">LaAM-08-1</strain>
    </source>
</reference>
<proteinExistence type="predicted"/>
<sequence>MLSSDIKDLGSSGFDDYLFELKRLGSGTFGVVYLHTGLPGVVKKCHTIHGCDILRNEHNQLQSIHQALSASGNAILAPEPLEFYTSTDSDFWEEITLPANDASRTCAYGMSRVYPLPSALQKKIIDLFCPAHLRNNPSIRAGKSNVARILLGRPISDPGRVAPKRFFNAYNFPLTRDRAELLGIDVANTAVEMGRLLAQMHMKAKNDARDIEIVLGANVTNDFSKPREPRIWAIDFNQVAPFNYTEGQIPGLVEAFFANEAYFPRPRPSDELYKLFSQAYIAECAKIENVALGLGRLFINALEREQLARDRTEPCSQFYSQG</sequence>
<gene>
    <name evidence="2" type="ORF">K443DRAFT_619959</name>
</gene>
<dbReference type="Pfam" id="PF12417">
    <property type="entry name" value="DUF3669"/>
    <property type="match status" value="1"/>
</dbReference>
<dbReference type="HOGENOM" id="CLU_075591_0_0_1"/>